<proteinExistence type="predicted"/>
<name>G5IZQ2_CROWT</name>
<protein>
    <submittedName>
        <fullName evidence="1">Uncharacterized protein</fullName>
    </submittedName>
</protein>
<evidence type="ECO:0000313" key="1">
    <source>
        <dbReference type="EMBL" id="EHJ14582.1"/>
    </source>
</evidence>
<evidence type="ECO:0000313" key="2">
    <source>
        <dbReference type="Proteomes" id="UP000003477"/>
    </source>
</evidence>
<sequence>MIAAKNRKQREALLKIAEEQFELIIKATKGKKSFERSG</sequence>
<comment type="caution">
    <text evidence="1">The sequence shown here is derived from an EMBL/GenBank/DDBJ whole genome shotgun (WGS) entry which is preliminary data.</text>
</comment>
<dbReference type="PATRIC" id="fig|423471.3.peg.678"/>
<dbReference type="EMBL" id="AESD01000122">
    <property type="protein sequence ID" value="EHJ14582.1"/>
    <property type="molecule type" value="Genomic_DNA"/>
</dbReference>
<organism evidence="1 2">
    <name type="scientific">Crocosphaera watsonii WH 0003</name>
    <dbReference type="NCBI Taxonomy" id="423471"/>
    <lineage>
        <taxon>Bacteria</taxon>
        <taxon>Bacillati</taxon>
        <taxon>Cyanobacteriota</taxon>
        <taxon>Cyanophyceae</taxon>
        <taxon>Oscillatoriophycideae</taxon>
        <taxon>Chroococcales</taxon>
        <taxon>Aphanothecaceae</taxon>
        <taxon>Crocosphaera</taxon>
    </lineage>
</organism>
<dbReference type="Proteomes" id="UP000003477">
    <property type="component" value="Unassembled WGS sequence"/>
</dbReference>
<dbReference type="AlphaFoldDB" id="G5IZQ2"/>
<gene>
    <name evidence="1" type="ORF">CWATWH0003_0742t1</name>
</gene>
<reference evidence="1 2" key="1">
    <citation type="journal article" date="2011" name="Front. Microbiol.">
        <title>Two Strains of Crocosphaera watsonii with Highly Conserved Genomes are Distinguished by Strain-Specific Features.</title>
        <authorList>
            <person name="Bench S.R."/>
            <person name="Ilikchyan I.N."/>
            <person name="Tripp H.J."/>
            <person name="Zehr J.P."/>
        </authorList>
    </citation>
    <scope>NUCLEOTIDE SEQUENCE [LARGE SCALE GENOMIC DNA]</scope>
    <source>
        <strain evidence="1 2">WH 0003</strain>
    </source>
</reference>
<accession>G5IZQ2</accession>